<dbReference type="Pfam" id="PF00521">
    <property type="entry name" value="DNA_topoisoIV"/>
    <property type="match status" value="1"/>
</dbReference>
<evidence type="ECO:0000256" key="5">
    <source>
        <dbReference type="ARBA" id="ARBA00023235"/>
    </source>
</evidence>
<keyword evidence="3 6" id="KW-0799">Topoisomerase</keyword>
<dbReference type="Proteomes" id="UP000078555">
    <property type="component" value="Unassembled WGS sequence"/>
</dbReference>
<dbReference type="InterPro" id="IPR013760">
    <property type="entry name" value="Topo_IIA-like_dom_sf"/>
</dbReference>
<dbReference type="EMBL" id="FLRE01000194">
    <property type="protein sequence ID" value="SBT49364.1"/>
    <property type="molecule type" value="Genomic_DNA"/>
</dbReference>
<feature type="transmembrane region" description="Helical" evidence="9">
    <location>
        <begin position="30"/>
        <end position="50"/>
    </location>
</feature>
<dbReference type="GO" id="GO:0005524">
    <property type="term" value="F:ATP binding"/>
    <property type="evidence" value="ECO:0007669"/>
    <property type="project" value="InterPro"/>
</dbReference>
<feature type="coiled-coil region" evidence="7">
    <location>
        <begin position="139"/>
        <end position="166"/>
    </location>
</feature>
<keyword evidence="5 6" id="KW-0413">Isomerase</keyword>
<dbReference type="SUPFAM" id="SSF56719">
    <property type="entry name" value="Type II DNA topoisomerase"/>
    <property type="match status" value="1"/>
</dbReference>
<name>A0A1A8ZYB9_PLAOA</name>
<keyword evidence="9" id="KW-0812">Transmembrane</keyword>
<reference evidence="11" key="2">
    <citation type="submission" date="2016-05" db="EMBL/GenBank/DDBJ databases">
        <authorList>
            <person name="Lavstsen T."/>
            <person name="Jespersen J.S."/>
        </authorList>
    </citation>
    <scope>NUCLEOTIDE SEQUENCE [LARGE SCALE GENOMIC DNA]</scope>
</reference>
<evidence type="ECO:0000313" key="11">
    <source>
        <dbReference type="EMBL" id="SBT48932.1"/>
    </source>
</evidence>
<evidence type="ECO:0000256" key="4">
    <source>
        <dbReference type="ARBA" id="ARBA00023125"/>
    </source>
</evidence>
<keyword evidence="9" id="KW-1133">Transmembrane helix</keyword>
<feature type="compositionally biased region" description="Basic and acidic residues" evidence="8">
    <location>
        <begin position="1196"/>
        <end position="1220"/>
    </location>
</feature>
<keyword evidence="7" id="KW-0175">Coiled coil</keyword>
<dbReference type="InterPro" id="IPR050220">
    <property type="entry name" value="Type_II_DNA_Topoisomerases"/>
</dbReference>
<dbReference type="SMART" id="SM00434">
    <property type="entry name" value="TOP4c"/>
    <property type="match status" value="1"/>
</dbReference>
<evidence type="ECO:0000256" key="2">
    <source>
        <dbReference type="ARBA" id="ARBA00012895"/>
    </source>
</evidence>
<evidence type="ECO:0000256" key="1">
    <source>
        <dbReference type="ARBA" id="ARBA00008263"/>
    </source>
</evidence>
<dbReference type="SUPFAM" id="SSF101904">
    <property type="entry name" value="GyrA/ParC C-terminal domain-like"/>
    <property type="match status" value="1"/>
</dbReference>
<evidence type="ECO:0000256" key="8">
    <source>
        <dbReference type="SAM" id="MobiDB-lite"/>
    </source>
</evidence>
<comment type="similarity">
    <text evidence="1">Belongs to the type II topoisomerase GyrA/ParC subunit family.</text>
</comment>
<accession>A0A1A8ZYB9</accession>
<reference evidence="13 14" key="1">
    <citation type="submission" date="2016-05" db="EMBL/GenBank/DDBJ databases">
        <authorList>
            <person name="Naeem Raeece"/>
        </authorList>
    </citation>
    <scope>NUCLEOTIDE SEQUENCE [LARGE SCALE GENOMIC DNA]</scope>
</reference>
<dbReference type="Gene3D" id="1.10.268.10">
    <property type="entry name" value="Topoisomerase, domain 3"/>
    <property type="match status" value="1"/>
</dbReference>
<dbReference type="InterPro" id="IPR013758">
    <property type="entry name" value="Topo_IIA_A/C_ab"/>
</dbReference>
<dbReference type="Gene3D" id="3.30.1360.40">
    <property type="match status" value="1"/>
</dbReference>
<dbReference type="GO" id="GO:0003677">
    <property type="term" value="F:DNA binding"/>
    <property type="evidence" value="ECO:0007669"/>
    <property type="project" value="UniProtKB-UniRule"/>
</dbReference>
<dbReference type="GO" id="GO:0006265">
    <property type="term" value="P:DNA topological change"/>
    <property type="evidence" value="ECO:0007669"/>
    <property type="project" value="UniProtKB-UniRule"/>
</dbReference>
<feature type="compositionally biased region" description="Basic and acidic residues" evidence="8">
    <location>
        <begin position="798"/>
        <end position="811"/>
    </location>
</feature>
<evidence type="ECO:0000256" key="6">
    <source>
        <dbReference type="PROSITE-ProRule" id="PRU01384"/>
    </source>
</evidence>
<dbReference type="Proteomes" id="UP000078550">
    <property type="component" value="Unassembled WGS sequence"/>
</dbReference>
<dbReference type="Pfam" id="PF03989">
    <property type="entry name" value="DNA_gyraseA_C"/>
    <property type="match status" value="4"/>
</dbReference>
<keyword evidence="9" id="KW-0472">Membrane</keyword>
<evidence type="ECO:0000259" key="10">
    <source>
        <dbReference type="PROSITE" id="PS52040"/>
    </source>
</evidence>
<proteinExistence type="inferred from homology"/>
<evidence type="ECO:0000256" key="7">
    <source>
        <dbReference type="SAM" id="Coils"/>
    </source>
</evidence>
<keyword evidence="4 6" id="KW-0238">DNA-binding</keyword>
<feature type="compositionally biased region" description="Low complexity" evidence="8">
    <location>
        <begin position="946"/>
        <end position="958"/>
    </location>
</feature>
<dbReference type="Gene3D" id="2.120.10.90">
    <property type="entry name" value="DNA gyrase/topoisomerase IV, subunit A, C-terminal"/>
    <property type="match status" value="1"/>
</dbReference>
<gene>
    <name evidence="11" type="ORF">POVWA1_058590</name>
    <name evidence="12" type="ORF">POVWA2_057940</name>
</gene>
<feature type="coiled-coil region" evidence="7">
    <location>
        <begin position="499"/>
        <end position="529"/>
    </location>
</feature>
<dbReference type="GO" id="GO:0009330">
    <property type="term" value="C:DNA topoisomerase type II (double strand cut, ATP-hydrolyzing) complex"/>
    <property type="evidence" value="ECO:0007669"/>
    <property type="project" value="TreeGrafter"/>
</dbReference>
<feature type="region of interest" description="Disordered" evidence="8">
    <location>
        <begin position="926"/>
        <end position="976"/>
    </location>
</feature>
<dbReference type="PANTHER" id="PTHR43493">
    <property type="entry name" value="DNA GYRASE/TOPOISOMERASE SUBUNIT A"/>
    <property type="match status" value="1"/>
</dbReference>
<organism evidence="11 14">
    <name type="scientific">Plasmodium ovale wallikeri</name>
    <dbReference type="NCBI Taxonomy" id="864142"/>
    <lineage>
        <taxon>Eukaryota</taxon>
        <taxon>Sar</taxon>
        <taxon>Alveolata</taxon>
        <taxon>Apicomplexa</taxon>
        <taxon>Aconoidasida</taxon>
        <taxon>Haemosporida</taxon>
        <taxon>Plasmodiidae</taxon>
        <taxon>Plasmodium</taxon>
        <taxon>Plasmodium (Plasmodium)</taxon>
    </lineage>
</organism>
<evidence type="ECO:0000313" key="13">
    <source>
        <dbReference type="Proteomes" id="UP000078550"/>
    </source>
</evidence>
<dbReference type="PANTHER" id="PTHR43493:SF5">
    <property type="entry name" value="DNA GYRASE SUBUNIT A, CHLOROPLASTIC_MITOCHONDRIAL"/>
    <property type="match status" value="1"/>
</dbReference>
<feature type="region of interest" description="Disordered" evidence="8">
    <location>
        <begin position="783"/>
        <end position="811"/>
    </location>
</feature>
<feature type="active site" description="O-(5'-phospho-DNA)-tyrosine intermediate" evidence="6">
    <location>
        <position position="328"/>
    </location>
</feature>
<evidence type="ECO:0000256" key="3">
    <source>
        <dbReference type="ARBA" id="ARBA00023029"/>
    </source>
</evidence>
<dbReference type="PROSITE" id="PS52040">
    <property type="entry name" value="TOPO_IIA"/>
    <property type="match status" value="1"/>
</dbReference>
<dbReference type="EMBL" id="FLRD01000151">
    <property type="protein sequence ID" value="SBT48932.1"/>
    <property type="molecule type" value="Genomic_DNA"/>
</dbReference>
<dbReference type="Gene3D" id="3.90.199.10">
    <property type="entry name" value="Topoisomerase II, domain 5"/>
    <property type="match status" value="1"/>
</dbReference>
<feature type="region of interest" description="Disordered" evidence="8">
    <location>
        <begin position="1194"/>
        <end position="1225"/>
    </location>
</feature>
<sequence>MHRNGKVQIRRYVHMSPTHPTRARIMSFKFTFFFVIELLFLSFSSLRFFLARSEKINFFLNDTPLFLKNTHGCVRKTSLKRNKVGNTENYEFFVGKEANKWECKREICLRAKRDKVDDATRGEEEVLNGIANDIQCDARDNLNVDVKKYQGNKEQLRSRLKKENKLGSLESEREWVQRGYEGNTNDANCITDGGVSTTNSDHVTESVRLIKGEYYDMEICELLSKSFLSYANFLILNRCLCDYRDGLKTVQRRIIWSMYEINKGVDKKSYKKCARIVGEVIGKYHPHGDKSVYDALVRLAQKHHNNNLLINGYGNFGSVEYNPAAMRYTEARISNFCYDILLDEINYENVEYIKNFDGNEKEPKVLCSKVPLLLVNGCSGIAVSILSNIPSHNLIDVINCSINFLINSNITNDELFNIIKGPDFSTGGIIISKKILLKNMYSSGKGNILIRSNVFYEHVQNDKTYICHINDLTRLNSSEFEKGSKKLIIKNLPPNVKPNELIENIVNTLNEKKNEHENILSRIRDESEKEDMRIVLELRKHSQIEQILNFLSFLFKYTQMEINYHCNFVCIGFQNSYTQFSLKSFIQLWCENRIKFIKKNYQIKNNNLKKELNIINLYLIIQKRIVEIVSFLHKQHDVQEIKNFFKKSFHLNEEQINYILGMKIQKLINIKNVDFLNQKNNILHKMKLNEDIINDVQKIKKVIIDELIYIKNKYGINKLHKNISPSHVKYKYTYINRGKDNNYWNNAPASSKESNCSHKISLQGEGKNDTVVHQAMLMPQHTESVEGGTPVGGGVSRNGERDGRGSNVRESDLYVVKSAEYEKKKKTEDVSTGSVSANNSFPFFDEHENGDEKTSQVQYRNTFIDALDTNVNDMYNNDEVLILITHGGYIKKIKINEKLKNHPNNVMKLSNVKYILKQNEENINEKKRHQEKRAEQQSKSAASQCSEVSDSGSGVSVDSHSDSHSDSDSGPSRSSTNMYKIKKGILCRNRDRILLTDNLNKAYLLNVHDLHPSSYDSKGTPINQIIKCSKSITGLTKYEENEKYLIVCSENGKMKIINNDVFLKKKKKGIKLFKNKKNIFFSYCNFDDNCIVGTKNGYIIQFPLSSFKISKKNSLGNKCISLSKNDKVVDLLSYENNEYNMNNLKIVLLSKNGFGKMINLDELKIQKKKGKGYKIMKFKKAKMKGKINNQLFTNEQENRDKTSVDSDKEHLAKESHRAVNSDETPVQEKYAITEESDQSNDYPFRNADSDEFLGFKLYDMKKKKENDLLIMITDHAVLIRKNMSLLKKKNRKHSSQIYAKLNKINKLMYFDIM</sequence>
<dbReference type="InterPro" id="IPR013757">
    <property type="entry name" value="Topo_IIA_A_a_sf"/>
</dbReference>
<dbReference type="GO" id="GO:0003918">
    <property type="term" value="F:DNA topoisomerase type II (double strand cut, ATP-hydrolyzing) activity"/>
    <property type="evidence" value="ECO:0007669"/>
    <property type="project" value="UniProtKB-EC"/>
</dbReference>
<evidence type="ECO:0000256" key="9">
    <source>
        <dbReference type="SAM" id="Phobius"/>
    </source>
</evidence>
<dbReference type="InterPro" id="IPR002205">
    <property type="entry name" value="Topo_IIA_dom_A"/>
</dbReference>
<evidence type="ECO:0000313" key="12">
    <source>
        <dbReference type="EMBL" id="SBT49364.1"/>
    </source>
</evidence>
<dbReference type="InterPro" id="IPR006691">
    <property type="entry name" value="GyrA/parC_rep"/>
</dbReference>
<protein>
    <recommendedName>
        <fullName evidence="2">DNA topoisomerase (ATP-hydrolyzing)</fullName>
        <ecNumber evidence="2">5.6.2.2</ecNumber>
    </recommendedName>
</protein>
<dbReference type="EC" id="5.6.2.2" evidence="2"/>
<dbReference type="InterPro" id="IPR035516">
    <property type="entry name" value="Gyrase/topoIV_suA_C"/>
</dbReference>
<comment type="catalytic activity">
    <reaction evidence="6">
        <text>ATP-dependent breakage, passage and rejoining of double-stranded DNA.</text>
        <dbReference type="EC" id="5.6.2.2"/>
    </reaction>
</comment>
<evidence type="ECO:0000313" key="14">
    <source>
        <dbReference type="Proteomes" id="UP000078555"/>
    </source>
</evidence>
<keyword evidence="14" id="KW-1185">Reference proteome</keyword>
<feature type="domain" description="Topo IIA-type catalytic" evidence="10">
    <location>
        <begin position="240"/>
        <end position="738"/>
    </location>
</feature>